<dbReference type="RefSeq" id="WP_111199965.1">
    <property type="nucleotide sequence ID" value="NZ_QKVK01000010.1"/>
</dbReference>
<name>A0A2W2AJ23_9HYPH</name>
<keyword evidence="2" id="KW-0808">Transferase</keyword>
<dbReference type="Proteomes" id="UP000248795">
    <property type="component" value="Unassembled WGS sequence"/>
</dbReference>
<evidence type="ECO:0000313" key="3">
    <source>
        <dbReference type="Proteomes" id="UP000248795"/>
    </source>
</evidence>
<evidence type="ECO:0000313" key="2">
    <source>
        <dbReference type="EMBL" id="PZF75445.1"/>
    </source>
</evidence>
<dbReference type="InterPro" id="IPR016181">
    <property type="entry name" value="Acyl_CoA_acyltransferase"/>
</dbReference>
<keyword evidence="3" id="KW-1185">Reference proteome</keyword>
<dbReference type="GO" id="GO:0016747">
    <property type="term" value="F:acyltransferase activity, transferring groups other than amino-acyl groups"/>
    <property type="evidence" value="ECO:0007669"/>
    <property type="project" value="InterPro"/>
</dbReference>
<comment type="caution">
    <text evidence="2">The sequence shown here is derived from an EMBL/GenBank/DDBJ whole genome shotgun (WGS) entry which is preliminary data.</text>
</comment>
<feature type="domain" description="N-acetyltransferase" evidence="1">
    <location>
        <begin position="8"/>
        <end position="172"/>
    </location>
</feature>
<proteinExistence type="predicted"/>
<dbReference type="SUPFAM" id="SSF55729">
    <property type="entry name" value="Acyl-CoA N-acyltransferases (Nat)"/>
    <property type="match status" value="1"/>
</dbReference>
<dbReference type="Pfam" id="PF13302">
    <property type="entry name" value="Acetyltransf_3"/>
    <property type="match status" value="1"/>
</dbReference>
<sequence>MIFETPRLIARRFAPRDLTDFVSMRSDPEVARFQGWESFSEDDGRRFIDDLAGKEPGQPGWFQFALEDKATRSFAGDCGLNIHADDGRLARIGYTLARAFWNRGLATEAVAGLAAYAFERFPIHRITASVDPRNVASCRVLEKAGFVKEGHFRQSEWFKGAWADDAIYARLR</sequence>
<evidence type="ECO:0000259" key="1">
    <source>
        <dbReference type="PROSITE" id="PS51186"/>
    </source>
</evidence>
<gene>
    <name evidence="2" type="ORF">DK847_18175</name>
</gene>
<dbReference type="AlphaFoldDB" id="A0A2W2AJ23"/>
<dbReference type="InterPro" id="IPR051531">
    <property type="entry name" value="N-acetyltransferase"/>
</dbReference>
<dbReference type="PANTHER" id="PTHR43792:SF1">
    <property type="entry name" value="N-ACETYLTRANSFERASE DOMAIN-CONTAINING PROTEIN"/>
    <property type="match status" value="1"/>
</dbReference>
<dbReference type="EMBL" id="QKVK01000010">
    <property type="protein sequence ID" value="PZF75445.1"/>
    <property type="molecule type" value="Genomic_DNA"/>
</dbReference>
<organism evidence="2 3">
    <name type="scientific">Aestuariivirga litoralis</name>
    <dbReference type="NCBI Taxonomy" id="2650924"/>
    <lineage>
        <taxon>Bacteria</taxon>
        <taxon>Pseudomonadati</taxon>
        <taxon>Pseudomonadota</taxon>
        <taxon>Alphaproteobacteria</taxon>
        <taxon>Hyphomicrobiales</taxon>
        <taxon>Aestuariivirgaceae</taxon>
        <taxon>Aestuariivirga</taxon>
    </lineage>
</organism>
<dbReference type="PROSITE" id="PS51186">
    <property type="entry name" value="GNAT"/>
    <property type="match status" value="1"/>
</dbReference>
<protein>
    <submittedName>
        <fullName evidence="2">N-acetyltransferase</fullName>
    </submittedName>
</protein>
<dbReference type="PANTHER" id="PTHR43792">
    <property type="entry name" value="GNAT FAMILY, PUTATIVE (AFU_ORTHOLOGUE AFUA_3G00765)-RELATED-RELATED"/>
    <property type="match status" value="1"/>
</dbReference>
<accession>A0A2W2AJ23</accession>
<dbReference type="Gene3D" id="3.40.630.30">
    <property type="match status" value="1"/>
</dbReference>
<dbReference type="InterPro" id="IPR000182">
    <property type="entry name" value="GNAT_dom"/>
</dbReference>
<reference evidence="3" key="1">
    <citation type="submission" date="2018-06" db="EMBL/GenBank/DDBJ databases">
        <title>Aestuariibacter litoralis strain KCTC 52945T.</title>
        <authorList>
            <person name="Li X."/>
            <person name="Salam N."/>
            <person name="Li J.-L."/>
            <person name="Chen Y.-M."/>
            <person name="Yang Z.-W."/>
            <person name="Zhang L.-Y."/>
            <person name="Han M.-X."/>
            <person name="Xiao M."/>
            <person name="Li W.-J."/>
        </authorList>
    </citation>
    <scope>NUCLEOTIDE SEQUENCE [LARGE SCALE GENOMIC DNA]</scope>
    <source>
        <strain evidence="3">KCTC 52945</strain>
    </source>
</reference>